<dbReference type="AlphaFoldDB" id="A0A192D5K5"/>
<dbReference type="EMBL" id="CP016033">
    <property type="protein sequence ID" value="ANK13778.1"/>
    <property type="molecule type" value="Genomic_DNA"/>
</dbReference>
<protein>
    <submittedName>
        <fullName evidence="3">Uncharacterized protein</fullName>
    </submittedName>
</protein>
<dbReference type="Pfam" id="PF11739">
    <property type="entry name" value="YdbH-like"/>
    <property type="match status" value="1"/>
</dbReference>
<gene>
    <name evidence="3" type="ORF">A9D12_13390</name>
</gene>
<keyword evidence="4" id="KW-1185">Reference proteome</keyword>
<feature type="region of interest" description="Disordered" evidence="1">
    <location>
        <begin position="1045"/>
        <end position="1066"/>
    </location>
</feature>
<keyword evidence="2" id="KW-0472">Membrane</keyword>
<dbReference type="Proteomes" id="UP000078263">
    <property type="component" value="Chromosome"/>
</dbReference>
<reference evidence="3 4" key="1">
    <citation type="submission" date="2016-05" db="EMBL/GenBank/DDBJ databases">
        <title>Compelete Genome Sequence of Bacteriochlorophyll-Synthesizing Bacterium Porphyrobacter neustonensis DSM 9434.</title>
        <authorList>
            <person name="Shi X.-L."/>
            <person name="Wu Y.-H."/>
            <person name="Cheng H."/>
            <person name="Xu L."/>
            <person name="Zhang X.-Q."/>
            <person name="Wang C.-S."/>
            <person name="Xu X.-W."/>
        </authorList>
    </citation>
    <scope>NUCLEOTIDE SEQUENCE [LARGE SCALE GENOMIC DNA]</scope>
    <source>
        <strain evidence="3 4">DSM 9434</strain>
    </source>
</reference>
<keyword evidence="2" id="KW-0812">Transmembrane</keyword>
<evidence type="ECO:0000256" key="1">
    <source>
        <dbReference type="SAM" id="MobiDB-lite"/>
    </source>
</evidence>
<evidence type="ECO:0000313" key="3">
    <source>
        <dbReference type="EMBL" id="ANK13778.1"/>
    </source>
</evidence>
<sequence length="1066" mass="110390">MGPRDGEDLEVSHGGNAPGTRRWRRRVMLGLSGVALMAVAGAWISRERIAGDAIDDYLGARGVPAAYRIVSLTPSRQVIENLVVGDPARPDLTVRRMVIDIGVGWQGPHVRRVTVDGARAFATLQGGVFSLGKLDPLLFTGSDAAPALPALDVVIRDARALVESDYGRVGIKLEGAGRLDDGFAGTLAASAPGIGTAACRAGNATLYGTLTTEGGAPSLDGPLRLADLACGGARLARADVGTRLRIGPDLAAADADFAVRASGAQVAGVRAAGIGGNAQLGWSQGRIALGHELALTGIAASQGRLARLALDGNWRGAQDGSSGQWEGGFRAAGLAPASDFSASLAALERSAGGTLAAPLLARARTALSSALTGSSLRGEAIIRHKGSSASLVVPQATLSSRRGVRVLALSRLNAAWEGGAVRGLGGSLVAGGEGLPAINGRIAQSRGGGWTARLSMADYAAGPNRLAIPRLTLTAAPDGAIRFAGQAAASGVLPGGMVRDLALPLEGRWSHDAGLMLGTRCTPIRFAQLSLSGLTLANDAITLCPEGRGPMLAYDSGLRLAARSDAVELNGTLGDSPASLSARSLSLRYPAPFMLADVAARIGTGDSEVRISAASLTGRLGAVPQGSFTGGTARLAAVPFDLDTIAGGWRFANGALRIDDAAFTLSDRPAEGEARFKPLAADAAQLTLADGRITADALLRHRESGRLVAEVAIRHTLASSTGGAQLTVPGLLFDRRLQPEDLSDLAKGVIAFADGTVSGEGRIDWADGAITSSGRFASDGFDFAAAFGPVRGVKGTVVFTDLLNLTTAPDQRLTIGAINPGIEVLDGTVQFELADRNRLTLEDARFPFMGGTLTMRPLVMDFSRPEERRYVFDIEGLDAATFVAQMELANLSATGVFDGTVPIVFDANGNGRIEGGLLTARPGGGNIAYLGDLAYENLGAMGNYAFSALRSLDYREMNVTLGGDLAGEIVTSFNFDGIRQGAGTSQNFITRRLAKLPIQFRINVRSQNFSQLAMIARGLGGAETWLDLFEDSQVRSQVEKLKAARERARADAAAPATPDPNAPDVP</sequence>
<evidence type="ECO:0000313" key="4">
    <source>
        <dbReference type="Proteomes" id="UP000078263"/>
    </source>
</evidence>
<accession>A0A192D5K5</accession>
<organism evidence="3 4">
    <name type="scientific">Erythrobacter neustonensis</name>
    <dbReference type="NCBI Taxonomy" id="1112"/>
    <lineage>
        <taxon>Bacteria</taxon>
        <taxon>Pseudomonadati</taxon>
        <taxon>Pseudomonadota</taxon>
        <taxon>Alphaproteobacteria</taxon>
        <taxon>Sphingomonadales</taxon>
        <taxon>Erythrobacteraceae</taxon>
        <taxon>Erythrobacter/Porphyrobacter group</taxon>
        <taxon>Erythrobacter</taxon>
    </lineage>
</organism>
<keyword evidence="2" id="KW-1133">Transmembrane helix</keyword>
<dbReference type="OrthoDB" id="7597031at2"/>
<proteinExistence type="predicted"/>
<dbReference type="InterPro" id="IPR021730">
    <property type="entry name" value="YdbH"/>
</dbReference>
<name>A0A192D5K5_9SPHN</name>
<feature type="compositionally biased region" description="Pro residues" evidence="1">
    <location>
        <begin position="1057"/>
        <end position="1066"/>
    </location>
</feature>
<evidence type="ECO:0000256" key="2">
    <source>
        <dbReference type="SAM" id="Phobius"/>
    </source>
</evidence>
<feature type="transmembrane region" description="Helical" evidence="2">
    <location>
        <begin position="27"/>
        <end position="44"/>
    </location>
</feature>
<dbReference type="RefSeq" id="WP_068352664.1">
    <property type="nucleotide sequence ID" value="NZ_CP016033.1"/>
</dbReference>
<dbReference type="STRING" id="1112.A9D12_13390"/>
<dbReference type="KEGG" id="pns:A9D12_13390"/>